<feature type="compositionally biased region" description="Low complexity" evidence="4">
    <location>
        <begin position="640"/>
        <end position="656"/>
    </location>
</feature>
<gene>
    <name evidence="7" type="ORF">CTOB1V02_LOCUS3898</name>
</gene>
<keyword evidence="5" id="KW-0472">Membrane</keyword>
<feature type="transmembrane region" description="Helical" evidence="5">
    <location>
        <begin position="1577"/>
        <end position="1599"/>
    </location>
</feature>
<evidence type="ECO:0000256" key="4">
    <source>
        <dbReference type="SAM" id="MobiDB-lite"/>
    </source>
</evidence>
<dbReference type="PANTHER" id="PTHR13986:SF8">
    <property type="entry name" value="PROLYL 3-HYDROXYLASE 1-LIKE PROTEIN"/>
    <property type="match status" value="1"/>
</dbReference>
<dbReference type="GO" id="GO:0030199">
    <property type="term" value="P:collagen fibril organization"/>
    <property type="evidence" value="ECO:0007669"/>
    <property type="project" value="TreeGrafter"/>
</dbReference>
<feature type="domain" description="Leprecan-like alpha-helical" evidence="6">
    <location>
        <begin position="1735"/>
        <end position="2046"/>
    </location>
</feature>
<dbReference type="GO" id="GO:0005783">
    <property type="term" value="C:endoplasmic reticulum"/>
    <property type="evidence" value="ECO:0007669"/>
    <property type="project" value="TreeGrafter"/>
</dbReference>
<feature type="compositionally biased region" description="Basic residues" evidence="4">
    <location>
        <begin position="1104"/>
        <end position="1114"/>
    </location>
</feature>
<evidence type="ECO:0000313" key="7">
    <source>
        <dbReference type="EMBL" id="CAD7225970.1"/>
    </source>
</evidence>
<sequence length="2122" mass="238750">MLESFPVSPLRQFKSDAARKRRVRSTSMSRRCLMAMLLLVVPLTSSSLESSEPRTSSGSSLMSRFLKSAISMLPRKSVSSYVPLNTLTYRQFLTKGKNSSATGTKNTWVDRFFSHSLASNLSDTDDSNSSPRSMASSPTTPWLTSTLNPTIRNKSQKVTTYVPPSELPSEAPQLLQKHGHLSNYPNPFEPYWPQPTSSFFHPGYSWSRKELQTTTQDPLATTKGDIIWIFTTKGAPARIRRPQTSRPAPPKTTLPVTQTPDYFEALTTIPESSTFEGTTAMDMTTTDTTMNHNAFFKLNGNTIKGDLEEFGSFFTTTSAPITDYNTELPSTFESRFGQPFDSSTIFPIQDNTINDIVLTNFSATVTSSPAVVNQFLNTLASSDNKIQATRYSATTLGITPLQQDSTPSYKPYLSTTTTTTTTPPPYFQRQQTSSTTGYHYLPFQSHRQTPSLYEQFLGQSKVSTPWQTTKTTKTYPPQDLQTWTTTKPTTTQSFLHVNDRRPSQYPDNSLVTRVGVHTYPKATQGPDSEGFIATETSPALPVGISPMKLKTPTYIQQATPSSKTTVSYPSYSSSQQSLAEIVDRVTGATESSTDLSSWVTEPPPWMTTPSSSSDPWAYDPESFQRRRTPWAPSTMNSHPSFMKMSMSTTPTTYSTSDQTRPTTPYPITPFPLTNPPSPTPYGITPHHQSPESYYYTPPGDSSYNQHVPQKPLSPYASGIFPSPKKPLKKYQIGKPAFYDNLSPQNARPFNFSSVKIWPTSSPLDGGGSAVGVEISAPGAGLKVHVNKHVPFGYGVAQSFSKRSTTTTVRSTIDVTPLPMYTTKFVAPSRGAESEATSYVIVNVWNYVGDELRLIGVKHVPLSVFKSVPLEDGGTIHPDEIPHHVLDYINSAQLIPVHPSTPAPGSLSDSFMPALALASKPQQQHYQRYPSSTPVPNVTLKPYATTGQPTFNPGLAHAPLSPSAFYTKNNYSAAVYGPSLSTADPKPNKRKPHTFVYDVPQTSSTQPHPYYDSESAKPNQPSYNQNPMFSEDIHIRPSSQSTPPTTQTYFFNPYEYTSTTPKSTNLALKIKSPEDALKLFHALLSAHRFATPVNYAPSFSSDKHHYSHYSHRDKHHPSSYDKHQSSTYSDKLHHSPSQHDVHYVSSLNDKAFTSGYNDKHYSSGHNNDQHFSSGYSNIDNHPPAYHDGGQSFNRPHSTDVSKIQSLVEMLATSTTTVKPANPVPNVFSNLAEMVLSTPYPVRPVNPLNMLPDYLLSGLTRKAHTTKPTTTTTPPPFQNSNVSPNFPNPSSLYASILKNPSLSVLLPLVEHLKRARKEDINETAAALEASWPSAPSSSESLAALLSQEKQRTSSEASSQSPFASKPWEEKREGHEQKMSSTRNRQNFLRLNIRQSPLVKLLQGIFPQHARDPRLSLLLEGSPVERQKRSASPQQSIHQLPPAIQTMTEENRRKILEIIQQKQSIQRTTTTTPPPVKAPPNMSLLEQEAKSYGVEDEINSIQYSYFDRKTETVPSTTHKPDTTQETPSTFAFKPTETEFHIPPPDYPGVIVIEESQDINTIQELGSFIFEDRRAWDVVRAMLMSLVPSVALTFPFLSPSFLFGKRRRKRSIGGVDEWEPGNVTHDSQERARELAQEIVQRLEEIREYFGATSEEEKRRHEQRRLIIWFALTWNRQAAAVFVGMSMVVQCGRSVVDLVVLFLCCCVVIVSPLTVPSEESKGSGLSEKTPRSHVPRYHEYYEAGEDAYLEERWTDCVEYMKSALESYKNFTRTIIQCRAKCKETTRRNRIQKVPEDNDIRDFFQVPEDNDIRDLETNAEVTRESLCVTSCEREQFGDVAAIHIKNQKAEENFKELKPYDYLQLCNYKLKKYQDAAEAAFTYLVGHPGHEVMTTNLQYYTSLPSVKTDKLENLEALPYAKTYAEGNEAYSRQEYPTVIQEMEEALNQYFQAEEDCRLQCEDILQRPVDTVPYRGIGQTMYQMYQCKQACQDELNILYSAGGDGEDFLPSHYHFLQFAYYYNDNLEKACEATETYLLFDPTDEAMVYNKHFYSGLPGARQEYFKPRPEALNYYRRDRAEKKFLRDMENEYKHLLTSRYPAKSKEGKRLNEPSRTEPKNELSQQKSSEHS</sequence>
<accession>A0A7R8W6P5</accession>
<dbReference type="InterPro" id="IPR056585">
    <property type="entry name" value="Leprecan_dom"/>
</dbReference>
<protein>
    <recommendedName>
        <fullName evidence="6">Leprecan-like alpha-helical domain-containing protein</fullName>
    </recommendedName>
</protein>
<dbReference type="GO" id="GO:0005518">
    <property type="term" value="F:collagen binding"/>
    <property type="evidence" value="ECO:0007669"/>
    <property type="project" value="TreeGrafter"/>
</dbReference>
<organism evidence="7">
    <name type="scientific">Cyprideis torosa</name>
    <dbReference type="NCBI Taxonomy" id="163714"/>
    <lineage>
        <taxon>Eukaryota</taxon>
        <taxon>Metazoa</taxon>
        <taxon>Ecdysozoa</taxon>
        <taxon>Arthropoda</taxon>
        <taxon>Crustacea</taxon>
        <taxon>Oligostraca</taxon>
        <taxon>Ostracoda</taxon>
        <taxon>Podocopa</taxon>
        <taxon>Podocopida</taxon>
        <taxon>Cytherocopina</taxon>
        <taxon>Cytheroidea</taxon>
        <taxon>Cytherideidae</taxon>
        <taxon>Cyprideis</taxon>
    </lineage>
</organism>
<evidence type="ECO:0000256" key="5">
    <source>
        <dbReference type="SAM" id="Phobius"/>
    </source>
</evidence>
<feature type="region of interest" description="Disordered" evidence="4">
    <location>
        <begin position="120"/>
        <end position="170"/>
    </location>
</feature>
<dbReference type="OrthoDB" id="8517835at2759"/>
<proteinExistence type="inferred from homology"/>
<feature type="region of interest" description="Disordered" evidence="4">
    <location>
        <begin position="1459"/>
        <end position="1478"/>
    </location>
</feature>
<feature type="compositionally biased region" description="Low complexity" evidence="4">
    <location>
        <begin position="607"/>
        <end position="616"/>
    </location>
</feature>
<dbReference type="Gene3D" id="1.25.40.10">
    <property type="entry name" value="Tetratricopeptide repeat domain"/>
    <property type="match status" value="2"/>
</dbReference>
<keyword evidence="3" id="KW-0325">Glycoprotein</keyword>
<feature type="compositionally biased region" description="Low complexity" evidence="4">
    <location>
        <begin position="120"/>
        <end position="150"/>
    </location>
</feature>
<feature type="transmembrane region" description="Helical" evidence="5">
    <location>
        <begin position="1690"/>
        <end position="1710"/>
    </location>
</feature>
<feature type="compositionally biased region" description="Low complexity" evidence="4">
    <location>
        <begin position="1036"/>
        <end position="1047"/>
    </location>
</feature>
<name>A0A7R8W6P5_9CRUS</name>
<feature type="region of interest" description="Disordered" evidence="4">
    <location>
        <begin position="238"/>
        <end position="257"/>
    </location>
</feature>
<keyword evidence="5" id="KW-1133">Transmembrane helix</keyword>
<evidence type="ECO:0000256" key="1">
    <source>
        <dbReference type="ARBA" id="ARBA00006487"/>
    </source>
</evidence>
<evidence type="ECO:0000256" key="2">
    <source>
        <dbReference type="ARBA" id="ARBA00022729"/>
    </source>
</evidence>
<dbReference type="EMBL" id="OB660708">
    <property type="protein sequence ID" value="CAD7225970.1"/>
    <property type="molecule type" value="Genomic_DNA"/>
</dbReference>
<feature type="region of interest" description="Disordered" evidence="4">
    <location>
        <begin position="1102"/>
        <end position="1139"/>
    </location>
</feature>
<dbReference type="Pfam" id="PF23557">
    <property type="entry name" value="TPR_leprecan"/>
    <property type="match status" value="1"/>
</dbReference>
<feature type="compositionally biased region" description="Low complexity" evidence="4">
    <location>
        <begin position="1326"/>
        <end position="1344"/>
    </location>
</feature>
<keyword evidence="5" id="KW-0812">Transmembrane</keyword>
<feature type="compositionally biased region" description="Basic and acidic residues" evidence="4">
    <location>
        <begin position="2094"/>
        <end position="2111"/>
    </location>
</feature>
<dbReference type="InterPro" id="IPR011990">
    <property type="entry name" value="TPR-like_helical_dom_sf"/>
</dbReference>
<keyword evidence="2" id="KW-0732">Signal</keyword>
<feature type="compositionally biased region" description="Basic and acidic residues" evidence="4">
    <location>
        <begin position="1364"/>
        <end position="1375"/>
    </location>
</feature>
<feature type="region of interest" description="Disordered" evidence="4">
    <location>
        <begin position="980"/>
        <end position="1048"/>
    </location>
</feature>
<evidence type="ECO:0000259" key="6">
    <source>
        <dbReference type="Pfam" id="PF23557"/>
    </source>
</evidence>
<feature type="compositionally biased region" description="Low complexity" evidence="4">
    <location>
        <begin position="1351"/>
        <end position="1362"/>
    </location>
</feature>
<feature type="region of interest" description="Disordered" evidence="4">
    <location>
        <begin position="593"/>
        <end position="660"/>
    </location>
</feature>
<feature type="compositionally biased region" description="Polar residues" evidence="4">
    <location>
        <begin position="2112"/>
        <end position="2122"/>
    </location>
</feature>
<feature type="region of interest" description="Disordered" evidence="4">
    <location>
        <begin position="1326"/>
        <end position="1382"/>
    </location>
</feature>
<feature type="region of interest" description="Disordered" evidence="4">
    <location>
        <begin position="2087"/>
        <end position="2122"/>
    </location>
</feature>
<reference evidence="7" key="1">
    <citation type="submission" date="2020-11" db="EMBL/GenBank/DDBJ databases">
        <authorList>
            <person name="Tran Van P."/>
        </authorList>
    </citation>
    <scope>NUCLEOTIDE SEQUENCE</scope>
</reference>
<dbReference type="PANTHER" id="PTHR13986">
    <property type="entry name" value="PROTEIN LYSINE HYDROXYLATION COMPLEX COMPONENT"/>
    <property type="match status" value="1"/>
</dbReference>
<evidence type="ECO:0000256" key="3">
    <source>
        <dbReference type="ARBA" id="ARBA00023180"/>
    </source>
</evidence>
<dbReference type="InterPro" id="IPR052284">
    <property type="entry name" value="Collagen_mod_leprecan"/>
</dbReference>
<feature type="compositionally biased region" description="Polar residues" evidence="4">
    <location>
        <begin position="1015"/>
        <end position="1027"/>
    </location>
</feature>
<feature type="compositionally biased region" description="Basic and acidic residues" evidence="4">
    <location>
        <begin position="1115"/>
        <end position="1139"/>
    </location>
</feature>
<comment type="similarity">
    <text evidence="1">Belongs to the leprecan family.</text>
</comment>